<evidence type="ECO:0000313" key="10">
    <source>
        <dbReference type="Proteomes" id="UP000274922"/>
    </source>
</evidence>
<name>A0A4P9X137_9FUNG</name>
<accession>A0A4P9X137</accession>
<dbReference type="PANTHER" id="PTHR15858:SF0">
    <property type="entry name" value="IMMEDIATE EARLY RESPONSE 3-INTERACTING PROTEIN 1"/>
    <property type="match status" value="1"/>
</dbReference>
<dbReference type="AlphaFoldDB" id="A0A4P9X137"/>
<keyword evidence="5 8" id="KW-1133">Transmembrane helix</keyword>
<dbReference type="GO" id="GO:0000139">
    <property type="term" value="C:Golgi membrane"/>
    <property type="evidence" value="ECO:0007669"/>
    <property type="project" value="TreeGrafter"/>
</dbReference>
<comment type="similarity">
    <text evidence="7">Belongs to the YOS1 family.</text>
</comment>
<dbReference type="EMBL" id="ML014427">
    <property type="protein sequence ID" value="RKO98468.1"/>
    <property type="molecule type" value="Genomic_DNA"/>
</dbReference>
<evidence type="ECO:0008006" key="11">
    <source>
        <dbReference type="Google" id="ProtNLM"/>
    </source>
</evidence>
<proteinExistence type="inferred from homology"/>
<evidence type="ECO:0000256" key="6">
    <source>
        <dbReference type="ARBA" id="ARBA00023136"/>
    </source>
</evidence>
<gene>
    <name evidence="9" type="ORF">CXG81DRAFT_28700</name>
</gene>
<evidence type="ECO:0000256" key="5">
    <source>
        <dbReference type="ARBA" id="ARBA00022989"/>
    </source>
</evidence>
<dbReference type="OrthoDB" id="15356at2759"/>
<feature type="transmembrane region" description="Helical" evidence="8">
    <location>
        <begin position="85"/>
        <end position="107"/>
    </location>
</feature>
<organism evidence="9 10">
    <name type="scientific">Caulochytrium protostelioides</name>
    <dbReference type="NCBI Taxonomy" id="1555241"/>
    <lineage>
        <taxon>Eukaryota</taxon>
        <taxon>Fungi</taxon>
        <taxon>Fungi incertae sedis</taxon>
        <taxon>Chytridiomycota</taxon>
        <taxon>Chytridiomycota incertae sedis</taxon>
        <taxon>Chytridiomycetes</taxon>
        <taxon>Caulochytriales</taxon>
        <taxon>Caulochytriaceae</taxon>
        <taxon>Caulochytrium</taxon>
    </lineage>
</organism>
<feature type="transmembrane region" description="Helical" evidence="8">
    <location>
        <begin position="154"/>
        <end position="173"/>
    </location>
</feature>
<keyword evidence="3 8" id="KW-0812">Transmembrane</keyword>
<dbReference type="STRING" id="1555241.A0A4P9X137"/>
<evidence type="ECO:0000256" key="8">
    <source>
        <dbReference type="SAM" id="Phobius"/>
    </source>
</evidence>
<evidence type="ECO:0000256" key="4">
    <source>
        <dbReference type="ARBA" id="ARBA00022927"/>
    </source>
</evidence>
<evidence type="ECO:0000313" key="9">
    <source>
        <dbReference type="EMBL" id="RKO98468.1"/>
    </source>
</evidence>
<protein>
    <recommendedName>
        <fullName evidence="11">Yos1-like protein</fullName>
    </recommendedName>
</protein>
<dbReference type="GO" id="GO:0030134">
    <property type="term" value="C:COPII-coated ER to Golgi transport vesicle"/>
    <property type="evidence" value="ECO:0007669"/>
    <property type="project" value="TreeGrafter"/>
</dbReference>
<dbReference type="InterPro" id="IPR013880">
    <property type="entry name" value="Yos1"/>
</dbReference>
<evidence type="ECO:0000256" key="3">
    <source>
        <dbReference type="ARBA" id="ARBA00022692"/>
    </source>
</evidence>
<dbReference type="GO" id="GO:0006888">
    <property type="term" value="P:endoplasmic reticulum to Golgi vesicle-mediated transport"/>
    <property type="evidence" value="ECO:0007669"/>
    <property type="project" value="TreeGrafter"/>
</dbReference>
<dbReference type="PANTHER" id="PTHR15858">
    <property type="entry name" value="IMMEDIATE EARLY RESPONSE 3-INTERACTING PROTEIN 1"/>
    <property type="match status" value="1"/>
</dbReference>
<keyword evidence="2" id="KW-0813">Transport</keyword>
<comment type="subcellular location">
    <subcellularLocation>
        <location evidence="1">Membrane</location>
    </subcellularLocation>
</comment>
<sequence length="175" mass="18485">MPNAAPSPRKMLRNPVARRSHIDASSAGIHRTDARLSSILHAIATPAAPAAAGSTCLLLPPPPLLAAATTTAVPAATATTTTMTLLFFSLGQLLYVGVLLLNAVAILHEERFLTRIGFGRNSQYPPPAQYDPSGAPAGSSIKNQMINAISAVRTLMRIPLIFLNILIIIYELLLG</sequence>
<evidence type="ECO:0000256" key="1">
    <source>
        <dbReference type="ARBA" id="ARBA00004370"/>
    </source>
</evidence>
<evidence type="ECO:0000256" key="7">
    <source>
        <dbReference type="ARBA" id="ARBA00024203"/>
    </source>
</evidence>
<dbReference type="GO" id="GO:0005789">
    <property type="term" value="C:endoplasmic reticulum membrane"/>
    <property type="evidence" value="ECO:0007669"/>
    <property type="project" value="TreeGrafter"/>
</dbReference>
<dbReference type="GO" id="GO:0015031">
    <property type="term" value="P:protein transport"/>
    <property type="evidence" value="ECO:0007669"/>
    <property type="project" value="UniProtKB-KW"/>
</dbReference>
<dbReference type="Proteomes" id="UP000274922">
    <property type="component" value="Unassembled WGS sequence"/>
</dbReference>
<dbReference type="Pfam" id="PF08571">
    <property type="entry name" value="Yos1"/>
    <property type="match status" value="1"/>
</dbReference>
<keyword evidence="4" id="KW-0653">Protein transport</keyword>
<keyword evidence="10" id="KW-1185">Reference proteome</keyword>
<evidence type="ECO:0000256" key="2">
    <source>
        <dbReference type="ARBA" id="ARBA00022448"/>
    </source>
</evidence>
<keyword evidence="6 8" id="KW-0472">Membrane</keyword>
<reference evidence="10" key="1">
    <citation type="journal article" date="2018" name="Nat. Microbiol.">
        <title>Leveraging single-cell genomics to expand the fungal tree of life.</title>
        <authorList>
            <person name="Ahrendt S.R."/>
            <person name="Quandt C.A."/>
            <person name="Ciobanu D."/>
            <person name="Clum A."/>
            <person name="Salamov A."/>
            <person name="Andreopoulos B."/>
            <person name="Cheng J.F."/>
            <person name="Woyke T."/>
            <person name="Pelin A."/>
            <person name="Henrissat B."/>
            <person name="Reynolds N.K."/>
            <person name="Benny G.L."/>
            <person name="Smith M.E."/>
            <person name="James T.Y."/>
            <person name="Grigoriev I.V."/>
        </authorList>
    </citation>
    <scope>NUCLEOTIDE SEQUENCE [LARGE SCALE GENOMIC DNA]</scope>
    <source>
        <strain evidence="10">ATCC 52028</strain>
    </source>
</reference>